<dbReference type="STRING" id="1549855.AY555_02025"/>
<dbReference type="SMART" id="SM00387">
    <property type="entry name" value="HATPase_c"/>
    <property type="match status" value="1"/>
</dbReference>
<evidence type="ECO:0000313" key="13">
    <source>
        <dbReference type="Proteomes" id="UP000076066"/>
    </source>
</evidence>
<feature type="transmembrane region" description="Helical" evidence="10">
    <location>
        <begin position="17"/>
        <end position="40"/>
    </location>
</feature>
<reference evidence="12 13" key="1">
    <citation type="submission" date="2016-02" db="EMBL/GenBank/DDBJ databases">
        <title>Complete Genome of H5569, the type strain of the newly described species Haematospirillium jordaniae.</title>
        <authorList>
            <person name="Nicholson A.C."/>
            <person name="Humrighouse B.W."/>
            <person name="Loparov V."/>
            <person name="McQuiston J.R."/>
        </authorList>
    </citation>
    <scope>NUCLEOTIDE SEQUENCE [LARGE SCALE GENOMIC DNA]</scope>
    <source>
        <strain evidence="12 13">H5569</strain>
    </source>
</reference>
<feature type="transmembrane region" description="Helical" evidence="10">
    <location>
        <begin position="171"/>
        <end position="192"/>
    </location>
</feature>
<name>A0A143DBR0_9PROT</name>
<evidence type="ECO:0000256" key="8">
    <source>
        <dbReference type="ARBA" id="ARBA00022989"/>
    </source>
</evidence>
<dbReference type="GO" id="GO:0000155">
    <property type="term" value="F:phosphorelay sensor kinase activity"/>
    <property type="evidence" value="ECO:0007669"/>
    <property type="project" value="InterPro"/>
</dbReference>
<dbReference type="GeneID" id="53315931"/>
<dbReference type="Gene3D" id="3.30.565.10">
    <property type="entry name" value="Histidine kinase-like ATPase, C-terminal domain"/>
    <property type="match status" value="1"/>
</dbReference>
<evidence type="ECO:0000256" key="2">
    <source>
        <dbReference type="ARBA" id="ARBA00004370"/>
    </source>
</evidence>
<sequence>MTKTPAQNRNPSLRVRLLVGAALWVSMALAIAGFGLQALFENFVQGQMVSRLSVILDHIAANIDIDTDGQVTLLSRPANPLFQRPLSGLYWQVEYGNKVILRSRSLWDEQMDLPYSASPLDGSIQVEYAGGPGQSKILAVTRFITLPETHRLFRIVAGTDERSLERLFTRFCRIITIALGLLAIGITAAVWGQITFGLAPFRHLRQSLADIRSGKNNTLEGRWPIEVVPLVEDLNALLLHHDKMVRNARTHAGNLAHALKTPLAVIMNESDRLGKQGQHQAARLLKQQTEAMQRHIEHHLARARAQTSTKTRSLRTAPEPSIERLCRTMRHLHKTDIKVNLDEHCPSFCGNQETLEEIIGNLLDNACKWSRGQVIVQAGSNVDGELSISVDDDGPGIPDSHIDAALHRGHRLDESKPGSGLGLSIADDLARTAGGSLHLGRSTILGGLMAHVILPASTATCPQQTERAYSAVEPAEAASSLSRIK</sequence>
<dbReference type="PANTHER" id="PTHR45436">
    <property type="entry name" value="SENSOR HISTIDINE KINASE YKOH"/>
    <property type="match status" value="1"/>
</dbReference>
<dbReference type="InterPro" id="IPR036890">
    <property type="entry name" value="HATPase_C_sf"/>
</dbReference>
<accession>A0A143DBR0</accession>
<organism evidence="12 13">
    <name type="scientific">Haematospirillum jordaniae</name>
    <dbReference type="NCBI Taxonomy" id="1549855"/>
    <lineage>
        <taxon>Bacteria</taxon>
        <taxon>Pseudomonadati</taxon>
        <taxon>Pseudomonadota</taxon>
        <taxon>Alphaproteobacteria</taxon>
        <taxon>Rhodospirillales</taxon>
        <taxon>Novispirillaceae</taxon>
        <taxon>Haematospirillum</taxon>
    </lineage>
</organism>
<evidence type="ECO:0000256" key="6">
    <source>
        <dbReference type="ARBA" id="ARBA00022692"/>
    </source>
</evidence>
<keyword evidence="8 10" id="KW-1133">Transmembrane helix</keyword>
<keyword evidence="9 10" id="KW-0472">Membrane</keyword>
<comment type="catalytic activity">
    <reaction evidence="1">
        <text>ATP + protein L-histidine = ADP + protein N-phospho-L-histidine.</text>
        <dbReference type="EC" id="2.7.13.3"/>
    </reaction>
</comment>
<dbReference type="EMBL" id="CP014525">
    <property type="protein sequence ID" value="AMW34154.1"/>
    <property type="molecule type" value="Genomic_DNA"/>
</dbReference>
<evidence type="ECO:0000256" key="4">
    <source>
        <dbReference type="ARBA" id="ARBA00022553"/>
    </source>
</evidence>
<feature type="domain" description="Histidine kinase" evidence="11">
    <location>
        <begin position="254"/>
        <end position="458"/>
    </location>
</feature>
<dbReference type="PANTHER" id="PTHR45436:SF5">
    <property type="entry name" value="SENSOR HISTIDINE KINASE TRCS"/>
    <property type="match status" value="1"/>
</dbReference>
<comment type="subcellular location">
    <subcellularLocation>
        <location evidence="2">Membrane</location>
    </subcellularLocation>
</comment>
<keyword evidence="7" id="KW-0418">Kinase</keyword>
<dbReference type="SUPFAM" id="SSF55874">
    <property type="entry name" value="ATPase domain of HSP90 chaperone/DNA topoisomerase II/histidine kinase"/>
    <property type="match status" value="1"/>
</dbReference>
<evidence type="ECO:0000256" key="1">
    <source>
        <dbReference type="ARBA" id="ARBA00000085"/>
    </source>
</evidence>
<keyword evidence="5" id="KW-0808">Transferase</keyword>
<evidence type="ECO:0000259" key="11">
    <source>
        <dbReference type="PROSITE" id="PS50109"/>
    </source>
</evidence>
<dbReference type="EC" id="2.7.13.3" evidence="3"/>
<dbReference type="KEGG" id="hjo:AY555_02025"/>
<keyword evidence="6 10" id="KW-0812">Transmembrane</keyword>
<evidence type="ECO:0000256" key="5">
    <source>
        <dbReference type="ARBA" id="ARBA00022679"/>
    </source>
</evidence>
<dbReference type="CDD" id="cd00082">
    <property type="entry name" value="HisKA"/>
    <property type="match status" value="1"/>
</dbReference>
<keyword evidence="4" id="KW-0597">Phosphoprotein</keyword>
<dbReference type="InterPro" id="IPR005467">
    <property type="entry name" value="His_kinase_dom"/>
</dbReference>
<dbReference type="SUPFAM" id="SSF47384">
    <property type="entry name" value="Homodimeric domain of signal transducing histidine kinase"/>
    <property type="match status" value="1"/>
</dbReference>
<dbReference type="InterPro" id="IPR036097">
    <property type="entry name" value="HisK_dim/P_sf"/>
</dbReference>
<dbReference type="PRINTS" id="PR00344">
    <property type="entry name" value="BCTRLSENSOR"/>
</dbReference>
<dbReference type="Gene3D" id="1.10.287.130">
    <property type="match status" value="1"/>
</dbReference>
<dbReference type="Proteomes" id="UP000076066">
    <property type="component" value="Chromosome"/>
</dbReference>
<evidence type="ECO:0000256" key="3">
    <source>
        <dbReference type="ARBA" id="ARBA00012438"/>
    </source>
</evidence>
<dbReference type="AlphaFoldDB" id="A0A143DBR0"/>
<dbReference type="GO" id="GO:0005886">
    <property type="term" value="C:plasma membrane"/>
    <property type="evidence" value="ECO:0007669"/>
    <property type="project" value="TreeGrafter"/>
</dbReference>
<dbReference type="InterPro" id="IPR050428">
    <property type="entry name" value="TCS_sensor_his_kinase"/>
</dbReference>
<evidence type="ECO:0000256" key="9">
    <source>
        <dbReference type="ARBA" id="ARBA00023136"/>
    </source>
</evidence>
<dbReference type="InterPro" id="IPR004358">
    <property type="entry name" value="Sig_transdc_His_kin-like_C"/>
</dbReference>
<dbReference type="Pfam" id="PF02518">
    <property type="entry name" value="HATPase_c"/>
    <property type="match status" value="1"/>
</dbReference>
<dbReference type="OrthoDB" id="9809567at2"/>
<proteinExistence type="predicted"/>
<dbReference type="RefSeq" id="WP_066132763.1">
    <property type="nucleotide sequence ID" value="NZ_CP014525.1"/>
</dbReference>
<protein>
    <recommendedName>
        <fullName evidence="3">histidine kinase</fullName>
        <ecNumber evidence="3">2.7.13.3</ecNumber>
    </recommendedName>
</protein>
<dbReference type="InterPro" id="IPR003661">
    <property type="entry name" value="HisK_dim/P_dom"/>
</dbReference>
<gene>
    <name evidence="12" type="ORF">AY555_02025</name>
</gene>
<dbReference type="InterPro" id="IPR003594">
    <property type="entry name" value="HATPase_dom"/>
</dbReference>
<dbReference type="PROSITE" id="PS50109">
    <property type="entry name" value="HIS_KIN"/>
    <property type="match status" value="1"/>
</dbReference>
<evidence type="ECO:0000256" key="7">
    <source>
        <dbReference type="ARBA" id="ARBA00022777"/>
    </source>
</evidence>
<evidence type="ECO:0000313" key="12">
    <source>
        <dbReference type="EMBL" id="AMW34154.1"/>
    </source>
</evidence>
<evidence type="ECO:0000256" key="10">
    <source>
        <dbReference type="SAM" id="Phobius"/>
    </source>
</evidence>
<keyword evidence="13" id="KW-1185">Reference proteome</keyword>